<proteinExistence type="inferred from homology"/>
<evidence type="ECO:0000256" key="6">
    <source>
        <dbReference type="RuleBase" id="RU003355"/>
    </source>
</evidence>
<dbReference type="PANTHER" id="PTHR43806">
    <property type="entry name" value="PEPTIDASE S8"/>
    <property type="match status" value="1"/>
</dbReference>
<evidence type="ECO:0000313" key="10">
    <source>
        <dbReference type="Proteomes" id="UP000317429"/>
    </source>
</evidence>
<dbReference type="InterPro" id="IPR022398">
    <property type="entry name" value="Peptidase_S8_His-AS"/>
</dbReference>
<evidence type="ECO:0000313" key="9">
    <source>
        <dbReference type="EMBL" id="QDU87389.1"/>
    </source>
</evidence>
<feature type="active site" description="Charge relay system" evidence="5">
    <location>
        <position position="359"/>
    </location>
</feature>
<dbReference type="PROSITE" id="PS00136">
    <property type="entry name" value="SUBTILASE_ASP"/>
    <property type="match status" value="1"/>
</dbReference>
<evidence type="ECO:0000259" key="8">
    <source>
        <dbReference type="Pfam" id="PF00082"/>
    </source>
</evidence>
<reference evidence="9 10" key="1">
    <citation type="submission" date="2019-02" db="EMBL/GenBank/DDBJ databases">
        <title>Deep-cultivation of Planctomycetes and their phenomic and genomic characterization uncovers novel biology.</title>
        <authorList>
            <person name="Wiegand S."/>
            <person name="Jogler M."/>
            <person name="Boedeker C."/>
            <person name="Pinto D."/>
            <person name="Vollmers J."/>
            <person name="Rivas-Marin E."/>
            <person name="Kohn T."/>
            <person name="Peeters S.H."/>
            <person name="Heuer A."/>
            <person name="Rast P."/>
            <person name="Oberbeckmann S."/>
            <person name="Bunk B."/>
            <person name="Jeske O."/>
            <person name="Meyerdierks A."/>
            <person name="Storesund J.E."/>
            <person name="Kallscheuer N."/>
            <person name="Luecker S."/>
            <person name="Lage O.M."/>
            <person name="Pohl T."/>
            <person name="Merkel B.J."/>
            <person name="Hornburger P."/>
            <person name="Mueller R.-W."/>
            <person name="Bruemmer F."/>
            <person name="Labrenz M."/>
            <person name="Spormann A.M."/>
            <person name="Op den Camp H."/>
            <person name="Overmann J."/>
            <person name="Amann R."/>
            <person name="Jetten M.S.M."/>
            <person name="Mascher T."/>
            <person name="Medema M.H."/>
            <person name="Devos D.P."/>
            <person name="Kaster A.-K."/>
            <person name="Ovreas L."/>
            <person name="Rohde M."/>
            <person name="Galperin M.Y."/>
            <person name="Jogler C."/>
        </authorList>
    </citation>
    <scope>NUCLEOTIDE SEQUENCE [LARGE SCALE GENOMIC DNA]</scope>
    <source>
        <strain evidence="9 10">Pla175</strain>
    </source>
</reference>
<keyword evidence="3 5" id="KW-0378">Hydrolase</keyword>
<dbReference type="InterPro" id="IPR023828">
    <property type="entry name" value="Peptidase_S8_Ser-AS"/>
</dbReference>
<feature type="region of interest" description="Disordered" evidence="7">
    <location>
        <begin position="1"/>
        <end position="25"/>
    </location>
</feature>
<dbReference type="AlphaFoldDB" id="A0A518D7G3"/>
<feature type="active site" description="Charge relay system" evidence="5">
    <location>
        <position position="142"/>
    </location>
</feature>
<evidence type="ECO:0000256" key="3">
    <source>
        <dbReference type="ARBA" id="ARBA00022801"/>
    </source>
</evidence>
<dbReference type="EMBL" id="CP036291">
    <property type="protein sequence ID" value="QDU87389.1"/>
    <property type="molecule type" value="Genomic_DNA"/>
</dbReference>
<dbReference type="EC" id="3.4.21.62" evidence="9"/>
<evidence type="ECO:0000256" key="7">
    <source>
        <dbReference type="SAM" id="MobiDB-lite"/>
    </source>
</evidence>
<feature type="active site" description="Charge relay system" evidence="5">
    <location>
        <position position="184"/>
    </location>
</feature>
<dbReference type="Gene3D" id="3.40.50.200">
    <property type="entry name" value="Peptidase S8/S53 domain"/>
    <property type="match status" value="1"/>
</dbReference>
<dbReference type="PROSITE" id="PS00138">
    <property type="entry name" value="SUBTILASE_SER"/>
    <property type="match status" value="1"/>
</dbReference>
<dbReference type="InterPro" id="IPR050131">
    <property type="entry name" value="Peptidase_S8_subtilisin-like"/>
</dbReference>
<dbReference type="PRINTS" id="PR00723">
    <property type="entry name" value="SUBTILISIN"/>
</dbReference>
<keyword evidence="2 5" id="KW-0645">Protease</keyword>
<dbReference type="PROSITE" id="PS00137">
    <property type="entry name" value="SUBTILASE_HIS"/>
    <property type="match status" value="1"/>
</dbReference>
<feature type="domain" description="Peptidase S8/S53" evidence="8">
    <location>
        <begin position="133"/>
        <end position="406"/>
    </location>
</feature>
<gene>
    <name evidence="9" type="primary">aprE_1</name>
    <name evidence="9" type="ORF">Pla175_07490</name>
</gene>
<dbReference type="InterPro" id="IPR015500">
    <property type="entry name" value="Peptidase_S8_subtilisin-rel"/>
</dbReference>
<keyword evidence="10" id="KW-1185">Reference proteome</keyword>
<dbReference type="PROSITE" id="PS51892">
    <property type="entry name" value="SUBTILASE"/>
    <property type="match status" value="1"/>
</dbReference>
<dbReference type="InterPro" id="IPR023827">
    <property type="entry name" value="Peptidase_S8_Asp-AS"/>
</dbReference>
<dbReference type="GO" id="GO:0004252">
    <property type="term" value="F:serine-type endopeptidase activity"/>
    <property type="evidence" value="ECO:0007669"/>
    <property type="project" value="UniProtKB-UniRule"/>
</dbReference>
<dbReference type="Proteomes" id="UP000317429">
    <property type="component" value="Chromosome"/>
</dbReference>
<protein>
    <submittedName>
        <fullName evidence="9">Subtilisin E</fullName>
        <ecNumber evidence="9">3.4.21.62</ecNumber>
    </submittedName>
</protein>
<comment type="similarity">
    <text evidence="1 5 6">Belongs to the peptidase S8 family.</text>
</comment>
<dbReference type="InterPro" id="IPR000209">
    <property type="entry name" value="Peptidase_S8/S53_dom"/>
</dbReference>
<keyword evidence="4 5" id="KW-0720">Serine protease</keyword>
<dbReference type="GO" id="GO:0006508">
    <property type="term" value="P:proteolysis"/>
    <property type="evidence" value="ECO:0007669"/>
    <property type="project" value="UniProtKB-KW"/>
</dbReference>
<dbReference type="SUPFAM" id="SSF52743">
    <property type="entry name" value="Subtilisin-like"/>
    <property type="match status" value="1"/>
</dbReference>
<dbReference type="InterPro" id="IPR036852">
    <property type="entry name" value="Peptidase_S8/S53_dom_sf"/>
</dbReference>
<sequence>MRRAAFGSAAPTPMARARRTEPRPRRLEALEARQVMSADPLADLLGGAISHHSALDPPPLLQHAALDAPPLVQHSELDLPPLAHHELEEPDFWLDPNDGFTLESQVGQIEQTLASAHLLTGLNTVRDNYGFSGSGQTVAVIDSGIAWDHFALGGGLGSGYRVVGGWDFTENDANPYDDGPSGFHGTHVSGIIGASGGVNSGVAPDVDLVGLRVFSDTGAGYFSWVESALKWVHTNRNAFENPITAVNLSLGTNWNASTVPNWANLEDEFAQLEADGIFISVSAGNDFASYNTPGLSYPAASPYVVPVMSVDDSGSLSYFSQRHTRGIAAPGRFITSTVPDYAGNNNGIADDYASASGTSMAAPYVAGASVLVREAMQFVGMSGITQDMIFDHLTATADTFFDSATNQNYKRLNLGRAIDALMPDDDYGSSVETAYNLGSLGGTLQSQSQMAMNGVIGKLDDADYFTFTAAATGRATFNTAGGTHQFTASWQGMGAAGWSVNSGSGYAMDVVAGQTYTVCLSSSSGLGYYGLNVSFENTFSFTDWGAVGVQQTQSNLTIGGEQWYRLAASRNGYLTVDAVADGANVSIELYNANLQRVAEGGATDRVDVLSTAGTEFYVRVSGTASGVGLRLTNAVAVSGATVHVIGTEGDDAIAFSTGTGGTHNGLSINGLVYAFSTSVYRDLAVSGAGGNDSLVLHGTPQKETVHLGVNSINLTGPGHVLAGSSFESIVVVGMGGGDVAYMYGSSGADTYRTYGDRVVMSGAGYSNRAVGFTMTYGYANGANDVAYMYGSASADTYRSYDNRVIMSGPGYYNSALAFAATHGFADGANDVAFMYDSAGNDVYRAYSDRAIMSGTGYNNRATGFASVTGFASTGNDAAWLHDSAGADQATVRDWGGAIDRALGGRIEARGFDTLLLYGNEGGLNSVDEDAVDYVFSKIGVWS</sequence>
<evidence type="ECO:0000256" key="1">
    <source>
        <dbReference type="ARBA" id="ARBA00011073"/>
    </source>
</evidence>
<evidence type="ECO:0000256" key="4">
    <source>
        <dbReference type="ARBA" id="ARBA00022825"/>
    </source>
</evidence>
<evidence type="ECO:0000256" key="2">
    <source>
        <dbReference type="ARBA" id="ARBA00022670"/>
    </source>
</evidence>
<accession>A0A518D7G3</accession>
<dbReference type="KEGG" id="pnd:Pla175_07490"/>
<evidence type="ECO:0000256" key="5">
    <source>
        <dbReference type="PROSITE-ProRule" id="PRU01240"/>
    </source>
</evidence>
<dbReference type="Pfam" id="PF00082">
    <property type="entry name" value="Peptidase_S8"/>
    <property type="match status" value="1"/>
</dbReference>
<name>A0A518D7G3_9BACT</name>
<dbReference type="PANTHER" id="PTHR43806:SF11">
    <property type="entry name" value="CEREVISIN-RELATED"/>
    <property type="match status" value="1"/>
</dbReference>
<organism evidence="9 10">
    <name type="scientific">Pirellulimonas nuda</name>
    <dbReference type="NCBI Taxonomy" id="2528009"/>
    <lineage>
        <taxon>Bacteria</taxon>
        <taxon>Pseudomonadati</taxon>
        <taxon>Planctomycetota</taxon>
        <taxon>Planctomycetia</taxon>
        <taxon>Pirellulales</taxon>
        <taxon>Lacipirellulaceae</taxon>
        <taxon>Pirellulimonas</taxon>
    </lineage>
</organism>